<gene>
    <name evidence="2" type="ORF">CKAN_02715900</name>
</gene>
<dbReference type="GO" id="GO:0016740">
    <property type="term" value="F:transferase activity"/>
    <property type="evidence" value="ECO:0007669"/>
    <property type="project" value="UniProtKB-KW"/>
</dbReference>
<proteinExistence type="predicted"/>
<dbReference type="Proteomes" id="UP000283530">
    <property type="component" value="Unassembled WGS sequence"/>
</dbReference>
<dbReference type="InterPro" id="IPR036282">
    <property type="entry name" value="Glutathione-S-Trfase_C_sf"/>
</dbReference>
<comment type="caution">
    <text evidence="2">The sequence shown here is derived from an EMBL/GenBank/DDBJ whole genome shotgun (WGS) entry which is preliminary data.</text>
</comment>
<evidence type="ECO:0000313" key="3">
    <source>
        <dbReference type="Proteomes" id="UP000283530"/>
    </source>
</evidence>
<name>A0A443Q3Z3_9MAGN</name>
<dbReference type="Gene3D" id="1.20.1050.10">
    <property type="match status" value="1"/>
</dbReference>
<accession>A0A443Q3Z3</accession>
<feature type="region of interest" description="Disordered" evidence="1">
    <location>
        <begin position="89"/>
        <end position="115"/>
    </location>
</feature>
<dbReference type="OrthoDB" id="202840at2759"/>
<dbReference type="STRING" id="337451.A0A443Q3Z3"/>
<evidence type="ECO:0000256" key="1">
    <source>
        <dbReference type="SAM" id="MobiDB-lite"/>
    </source>
</evidence>
<sequence length="238" mass="27035">MVVRAWVCGCGACSMGCWFYTYETDGNFSIENECPRLIAWVKRCMENESVSKVLPDPHKVYDFVGVLKKKYRVEFWWFESRGSWEISEGKCSPTGGNGRQANASMKLPISTPRKGNRTSGCCYDLMRKRKGSVPGGASSSRQQFDVAIEIGGETSTSRQQSQHNIAVGETEEEIHRNVDQERVEPEIEEEICRNVDQESVEPEIEEEIHRNVDQERVKWVTSIQAKINANTRSQTAET</sequence>
<keyword evidence="3" id="KW-1185">Reference proteome</keyword>
<dbReference type="SUPFAM" id="SSF47616">
    <property type="entry name" value="GST C-terminal domain-like"/>
    <property type="match status" value="1"/>
</dbReference>
<dbReference type="EMBL" id="QPKB01000017">
    <property type="protein sequence ID" value="RWR97707.1"/>
    <property type="molecule type" value="Genomic_DNA"/>
</dbReference>
<organism evidence="2 3">
    <name type="scientific">Cinnamomum micranthum f. kanehirae</name>
    <dbReference type="NCBI Taxonomy" id="337451"/>
    <lineage>
        <taxon>Eukaryota</taxon>
        <taxon>Viridiplantae</taxon>
        <taxon>Streptophyta</taxon>
        <taxon>Embryophyta</taxon>
        <taxon>Tracheophyta</taxon>
        <taxon>Spermatophyta</taxon>
        <taxon>Magnoliopsida</taxon>
        <taxon>Magnoliidae</taxon>
        <taxon>Laurales</taxon>
        <taxon>Lauraceae</taxon>
        <taxon>Cinnamomum</taxon>
    </lineage>
</organism>
<keyword evidence="2" id="KW-0808">Transferase</keyword>
<dbReference type="AlphaFoldDB" id="A0A443Q3Z3"/>
<protein>
    <submittedName>
        <fullName evidence="2">Putative glutathione S-transferase parA</fullName>
    </submittedName>
</protein>
<reference evidence="2 3" key="1">
    <citation type="journal article" date="2019" name="Nat. Plants">
        <title>Stout camphor tree genome fills gaps in understanding of flowering plant genome evolution.</title>
        <authorList>
            <person name="Chaw S.M."/>
            <person name="Liu Y.C."/>
            <person name="Wu Y.W."/>
            <person name="Wang H.Y."/>
            <person name="Lin C.I."/>
            <person name="Wu C.S."/>
            <person name="Ke H.M."/>
            <person name="Chang L.Y."/>
            <person name="Hsu C.Y."/>
            <person name="Yang H.T."/>
            <person name="Sudianto E."/>
            <person name="Hsu M.H."/>
            <person name="Wu K.P."/>
            <person name="Wang L.N."/>
            <person name="Leebens-Mack J.H."/>
            <person name="Tsai I.J."/>
        </authorList>
    </citation>
    <scope>NUCLEOTIDE SEQUENCE [LARGE SCALE GENOMIC DNA]</scope>
    <source>
        <strain evidence="3">cv. Chaw 1501</strain>
        <tissue evidence="2">Young leaves</tissue>
    </source>
</reference>
<evidence type="ECO:0000313" key="2">
    <source>
        <dbReference type="EMBL" id="RWR97707.1"/>
    </source>
</evidence>